<evidence type="ECO:0000313" key="2">
    <source>
        <dbReference type="EMBL" id="KAK2964247.1"/>
    </source>
</evidence>
<organism evidence="2 3">
    <name type="scientific">Blattamonas nauphoetae</name>
    <dbReference type="NCBI Taxonomy" id="2049346"/>
    <lineage>
        <taxon>Eukaryota</taxon>
        <taxon>Metamonada</taxon>
        <taxon>Preaxostyla</taxon>
        <taxon>Oxymonadida</taxon>
        <taxon>Blattamonas</taxon>
    </lineage>
</organism>
<sequence>MFLLLLELGKCYKKLRRLEQIILLQTLVQSFSFRDLHNFGFDVTANSVRQAQNRAKTKEYQADAKPKPPGTKKHQSEDFLIVFEWIDVNTTETCEAQFVKPKPTFRACTVSFRVYFEAQQGFLEERFNQALAKEWRWEKRIFRGTKRSVYIEFKKDHPESPFTESAFRKATTQLGRAKRRTYV</sequence>
<evidence type="ECO:0000313" key="3">
    <source>
        <dbReference type="Proteomes" id="UP001281761"/>
    </source>
</evidence>
<accession>A0ABQ9YKG1</accession>
<proteinExistence type="predicted"/>
<feature type="compositionally biased region" description="Basic and acidic residues" evidence="1">
    <location>
        <begin position="56"/>
        <end position="66"/>
    </location>
</feature>
<comment type="caution">
    <text evidence="2">The sequence shown here is derived from an EMBL/GenBank/DDBJ whole genome shotgun (WGS) entry which is preliminary data.</text>
</comment>
<dbReference type="EMBL" id="JARBJD010000003">
    <property type="protein sequence ID" value="KAK2964247.1"/>
    <property type="molecule type" value="Genomic_DNA"/>
</dbReference>
<dbReference type="Proteomes" id="UP001281761">
    <property type="component" value="Unassembled WGS sequence"/>
</dbReference>
<feature type="region of interest" description="Disordered" evidence="1">
    <location>
        <begin position="54"/>
        <end position="74"/>
    </location>
</feature>
<protein>
    <recommendedName>
        <fullName evidence="4">Transposase</fullName>
    </recommendedName>
</protein>
<keyword evidence="3" id="KW-1185">Reference proteome</keyword>
<reference evidence="2 3" key="1">
    <citation type="journal article" date="2022" name="bioRxiv">
        <title>Genomics of Preaxostyla Flagellates Illuminates Evolutionary Transitions and the Path Towards Mitochondrial Loss.</title>
        <authorList>
            <person name="Novak L.V.F."/>
            <person name="Treitli S.C."/>
            <person name="Pyrih J."/>
            <person name="Halakuc P."/>
            <person name="Pipaliya S.V."/>
            <person name="Vacek V."/>
            <person name="Brzon O."/>
            <person name="Soukal P."/>
            <person name="Eme L."/>
            <person name="Dacks J.B."/>
            <person name="Karnkowska A."/>
            <person name="Elias M."/>
            <person name="Hampl V."/>
        </authorList>
    </citation>
    <scope>NUCLEOTIDE SEQUENCE [LARGE SCALE GENOMIC DNA]</scope>
    <source>
        <strain evidence="2">NAU3</strain>
        <tissue evidence="2">Gut</tissue>
    </source>
</reference>
<name>A0ABQ9YKG1_9EUKA</name>
<evidence type="ECO:0008006" key="4">
    <source>
        <dbReference type="Google" id="ProtNLM"/>
    </source>
</evidence>
<gene>
    <name evidence="2" type="ORF">BLNAU_778</name>
</gene>
<evidence type="ECO:0000256" key="1">
    <source>
        <dbReference type="SAM" id="MobiDB-lite"/>
    </source>
</evidence>